<dbReference type="InterPro" id="IPR029063">
    <property type="entry name" value="SAM-dependent_MTases_sf"/>
</dbReference>
<name>A0A7T0BW28_9BACT</name>
<dbReference type="NCBIfam" id="TIGR00536">
    <property type="entry name" value="hemK_fam"/>
    <property type="match status" value="1"/>
</dbReference>
<dbReference type="AlphaFoldDB" id="A0A7T0BW28"/>
<dbReference type="InterPro" id="IPR040758">
    <property type="entry name" value="PrmC_N"/>
</dbReference>
<dbReference type="InterPro" id="IPR025714">
    <property type="entry name" value="Methyltranfer_dom"/>
</dbReference>
<dbReference type="EC" id="2.1.1.297" evidence="4"/>
<dbReference type="PANTHER" id="PTHR18895:SF74">
    <property type="entry name" value="MTRF1L RELEASE FACTOR GLUTAMINE METHYLTRANSFERASE"/>
    <property type="match status" value="1"/>
</dbReference>
<evidence type="ECO:0000256" key="2">
    <source>
        <dbReference type="ARBA" id="ARBA00022679"/>
    </source>
</evidence>
<feature type="binding site" evidence="4">
    <location>
        <begin position="197"/>
        <end position="200"/>
    </location>
    <ligand>
        <name>substrate</name>
    </ligand>
</feature>
<dbReference type="GO" id="GO:0003676">
    <property type="term" value="F:nucleic acid binding"/>
    <property type="evidence" value="ECO:0007669"/>
    <property type="project" value="InterPro"/>
</dbReference>
<dbReference type="CDD" id="cd02440">
    <property type="entry name" value="AdoMet_MTases"/>
    <property type="match status" value="1"/>
</dbReference>
<evidence type="ECO:0000256" key="4">
    <source>
        <dbReference type="HAMAP-Rule" id="MF_02126"/>
    </source>
</evidence>
<dbReference type="InterPro" id="IPR002052">
    <property type="entry name" value="DNA_methylase_N6_adenine_CS"/>
</dbReference>
<dbReference type="InterPro" id="IPR004556">
    <property type="entry name" value="HemK-like"/>
</dbReference>
<keyword evidence="1 4" id="KW-0489">Methyltransferase</keyword>
<comment type="caution">
    <text evidence="4">Lacks conserved residue(s) required for the propagation of feature annotation.</text>
</comment>
<evidence type="ECO:0000313" key="7">
    <source>
        <dbReference type="EMBL" id="QPJ61989.1"/>
    </source>
</evidence>
<evidence type="ECO:0000256" key="1">
    <source>
        <dbReference type="ARBA" id="ARBA00022603"/>
    </source>
</evidence>
<proteinExistence type="inferred from homology"/>
<gene>
    <name evidence="4 7" type="primary">prmC</name>
    <name evidence="7" type="ORF">G3M70_08920</name>
</gene>
<feature type="domain" description="Methyltransferase" evidence="5">
    <location>
        <begin position="118"/>
        <end position="263"/>
    </location>
</feature>
<dbReference type="Proteomes" id="UP000594688">
    <property type="component" value="Chromosome"/>
</dbReference>
<dbReference type="PROSITE" id="PS00092">
    <property type="entry name" value="N6_MTASE"/>
    <property type="match status" value="1"/>
</dbReference>
<dbReference type="SUPFAM" id="SSF53335">
    <property type="entry name" value="S-adenosyl-L-methionine-dependent methyltransferases"/>
    <property type="match status" value="1"/>
</dbReference>
<feature type="binding site" evidence="4">
    <location>
        <position position="197"/>
    </location>
    <ligand>
        <name>S-adenosyl-L-methionine</name>
        <dbReference type="ChEBI" id="CHEBI:59789"/>
    </ligand>
</feature>
<sequence>MAMTTLAALLTDACRQLEKAGIETAKLDAEVLLTHALGISREEFWRDSDPLLNRDKINHCEKLIQRRESREPLAYIIGEWEFWSRSFKVTPDVLIPRQETEILVEQLLKVISPEKKNDPMQGLDLCTGSGILATIAALEMPASKIIGIDISSDALNIARENSIRHGVDDRITWMESDLFGSLPRGNEKNRFDFILCNPPYIATEDCKNLQPEISLFEPVDALDGGIDGLKFYGNIIKDSFEYLKPRGYLVMEIGDNQGPTVKNMLEQHNQFSPVTLHQDYSGRDRAVCAQKEMNG</sequence>
<dbReference type="InterPro" id="IPR050320">
    <property type="entry name" value="N5-glutamine_MTase"/>
</dbReference>
<dbReference type="GO" id="GO:0102559">
    <property type="term" value="F:peptide chain release factor N(5)-glutamine methyltransferase activity"/>
    <property type="evidence" value="ECO:0007669"/>
    <property type="project" value="UniProtKB-EC"/>
</dbReference>
<comment type="catalytic activity">
    <reaction evidence="4">
        <text>L-glutaminyl-[peptide chain release factor] + S-adenosyl-L-methionine = N(5)-methyl-L-glutaminyl-[peptide chain release factor] + S-adenosyl-L-homocysteine + H(+)</text>
        <dbReference type="Rhea" id="RHEA:42896"/>
        <dbReference type="Rhea" id="RHEA-COMP:10271"/>
        <dbReference type="Rhea" id="RHEA-COMP:10272"/>
        <dbReference type="ChEBI" id="CHEBI:15378"/>
        <dbReference type="ChEBI" id="CHEBI:30011"/>
        <dbReference type="ChEBI" id="CHEBI:57856"/>
        <dbReference type="ChEBI" id="CHEBI:59789"/>
        <dbReference type="ChEBI" id="CHEBI:61891"/>
        <dbReference type="EC" id="2.1.1.297"/>
    </reaction>
</comment>
<dbReference type="InterPro" id="IPR019874">
    <property type="entry name" value="RF_methyltr_PrmC"/>
</dbReference>
<reference evidence="7 8" key="1">
    <citation type="submission" date="2020-02" db="EMBL/GenBank/DDBJ databases">
        <title>Genomic and physiological characterization of two novel Nitrospinaceae genera.</title>
        <authorList>
            <person name="Mueller A.J."/>
            <person name="Jung M.-Y."/>
            <person name="Strachan C.R."/>
            <person name="Herbold C.W."/>
            <person name="Kirkegaard R.H."/>
            <person name="Daims H."/>
        </authorList>
    </citation>
    <scope>NUCLEOTIDE SEQUENCE [LARGE SCALE GENOMIC DNA]</scope>
    <source>
        <strain evidence="7">EB</strain>
    </source>
</reference>
<keyword evidence="2 4" id="KW-0808">Transferase</keyword>
<dbReference type="PANTHER" id="PTHR18895">
    <property type="entry name" value="HEMK METHYLTRANSFERASE"/>
    <property type="match status" value="1"/>
</dbReference>
<dbReference type="Pfam" id="PF13847">
    <property type="entry name" value="Methyltransf_31"/>
    <property type="match status" value="1"/>
</dbReference>
<feature type="binding site" evidence="4">
    <location>
        <position position="149"/>
    </location>
    <ligand>
        <name>S-adenosyl-L-methionine</name>
        <dbReference type="ChEBI" id="CHEBI:59789"/>
    </ligand>
</feature>
<evidence type="ECO:0000256" key="3">
    <source>
        <dbReference type="ARBA" id="ARBA00022691"/>
    </source>
</evidence>
<comment type="similarity">
    <text evidence="4">Belongs to the protein N5-glutamine methyltransferase family. PrmC subfamily.</text>
</comment>
<dbReference type="GO" id="GO:0032259">
    <property type="term" value="P:methylation"/>
    <property type="evidence" value="ECO:0007669"/>
    <property type="project" value="UniProtKB-KW"/>
</dbReference>
<dbReference type="HAMAP" id="MF_02126">
    <property type="entry name" value="RF_methyltr_PrmC"/>
    <property type="match status" value="1"/>
</dbReference>
<dbReference type="Pfam" id="PF17827">
    <property type="entry name" value="PrmC_N"/>
    <property type="match status" value="1"/>
</dbReference>
<evidence type="ECO:0000259" key="6">
    <source>
        <dbReference type="Pfam" id="PF17827"/>
    </source>
</evidence>
<dbReference type="Gene3D" id="3.40.50.150">
    <property type="entry name" value="Vaccinia Virus protein VP39"/>
    <property type="match status" value="1"/>
</dbReference>
<organism evidence="7 8">
    <name type="scientific">Candidatus Nitronauta litoralis</name>
    <dbReference type="NCBI Taxonomy" id="2705533"/>
    <lineage>
        <taxon>Bacteria</taxon>
        <taxon>Pseudomonadati</taxon>
        <taxon>Nitrospinota/Tectimicrobiota group</taxon>
        <taxon>Nitrospinota</taxon>
        <taxon>Nitrospinia</taxon>
        <taxon>Nitrospinales</taxon>
        <taxon>Nitrospinaceae</taxon>
        <taxon>Candidatus Nitronauta</taxon>
    </lineage>
</organism>
<dbReference type="Gene3D" id="1.10.8.10">
    <property type="entry name" value="DNA helicase RuvA subunit, C-terminal domain"/>
    <property type="match status" value="1"/>
</dbReference>
<dbReference type="EMBL" id="CP048685">
    <property type="protein sequence ID" value="QPJ61989.1"/>
    <property type="molecule type" value="Genomic_DNA"/>
</dbReference>
<evidence type="ECO:0000313" key="8">
    <source>
        <dbReference type="Proteomes" id="UP000594688"/>
    </source>
</evidence>
<feature type="domain" description="Release factor glutamine methyltransferase N-terminal" evidence="6">
    <location>
        <begin position="9"/>
        <end position="78"/>
    </location>
</feature>
<protein>
    <recommendedName>
        <fullName evidence="4">Release factor glutamine methyltransferase</fullName>
        <shortName evidence="4">RF MTase</shortName>
        <ecNumber evidence="4">2.1.1.297</ecNumber>
    </recommendedName>
    <alternativeName>
        <fullName evidence="4">N5-glutamine methyltransferase PrmC</fullName>
    </alternativeName>
    <alternativeName>
        <fullName evidence="4">Protein-(glutamine-N5) MTase PrmC</fullName>
    </alternativeName>
    <alternativeName>
        <fullName evidence="4">Protein-glutamine N-methyltransferase PrmC</fullName>
    </alternativeName>
</protein>
<keyword evidence="3 4" id="KW-0949">S-adenosyl-L-methionine</keyword>
<comment type="function">
    <text evidence="4">Methylates the class 1 translation termination release factors RF1/PrfA and RF2/PrfB on the glutamine residue of the universally conserved GGQ motif.</text>
</comment>
<evidence type="ECO:0000259" key="5">
    <source>
        <dbReference type="Pfam" id="PF13847"/>
    </source>
</evidence>
<accession>A0A7T0BW28</accession>
<dbReference type="KEGG" id="nli:G3M70_08920"/>
<dbReference type="NCBIfam" id="TIGR03534">
    <property type="entry name" value="RF_mod_PrmC"/>
    <property type="match status" value="1"/>
</dbReference>